<dbReference type="InterPro" id="IPR007416">
    <property type="entry name" value="YggL_50S_bp"/>
</dbReference>
<sequence>MKILNTEQQAKPRTRRLRKKLRVGEFQELGFTISFRFDSLRHTLDQALDHWIEFVEFQGWGFGGGGGEDSDILSGYLVSFERGTLGEVDRERARQWLDNQPGFACIQCTELSDAWHGPWEE</sequence>
<dbReference type="EMBL" id="CP038441">
    <property type="protein sequence ID" value="QJT23573.1"/>
    <property type="molecule type" value="Genomic_DNA"/>
</dbReference>
<dbReference type="Pfam" id="PF04320">
    <property type="entry name" value="YggL_50S_bp"/>
    <property type="match status" value="1"/>
</dbReference>
<accession>A0A6M4YWD2</accession>
<evidence type="ECO:0000313" key="1">
    <source>
        <dbReference type="EMBL" id="QJT23573.1"/>
    </source>
</evidence>
<gene>
    <name evidence="1" type="ORF">E4184_20555</name>
</gene>
<name>A0A6M4YWD2_AERME</name>
<dbReference type="RefSeq" id="WP_171276994.1">
    <property type="nucleotide sequence ID" value="NZ_CAWPJG010000001.1"/>
</dbReference>
<dbReference type="Proteomes" id="UP000501427">
    <property type="component" value="Chromosome"/>
</dbReference>
<reference evidence="1 2" key="1">
    <citation type="submission" date="2019-03" db="EMBL/GenBank/DDBJ databases">
        <title>Novel transposon Tn6433 accelerates the dissemination of tet(E) in Aeromonas from aerobic biofilm under oxytetracycline stress.</title>
        <authorList>
            <person name="Shi Y."/>
            <person name="Tian Z."/>
            <person name="Zhang Y."/>
            <person name="Zhang H."/>
            <person name="Yang M."/>
        </authorList>
    </citation>
    <scope>NUCLEOTIDE SEQUENCE [LARGE SCALE GENOMIC DNA]</scope>
    <source>
        <strain evidence="1 2">T0.1-19</strain>
    </source>
</reference>
<organism evidence="1 2">
    <name type="scientific">Aeromonas media</name>
    <dbReference type="NCBI Taxonomy" id="651"/>
    <lineage>
        <taxon>Bacteria</taxon>
        <taxon>Pseudomonadati</taxon>
        <taxon>Pseudomonadota</taxon>
        <taxon>Gammaproteobacteria</taxon>
        <taxon>Aeromonadales</taxon>
        <taxon>Aeromonadaceae</taxon>
        <taxon>Aeromonas</taxon>
    </lineage>
</organism>
<dbReference type="PANTHER" id="PTHR38778:SF1">
    <property type="entry name" value="CYTOPLASMIC PROTEIN"/>
    <property type="match status" value="1"/>
</dbReference>
<dbReference type="PANTHER" id="PTHR38778">
    <property type="entry name" value="CYTOPLASMIC PROTEIN-RELATED"/>
    <property type="match status" value="1"/>
</dbReference>
<proteinExistence type="predicted"/>
<dbReference type="GO" id="GO:0005829">
    <property type="term" value="C:cytosol"/>
    <property type="evidence" value="ECO:0007669"/>
    <property type="project" value="TreeGrafter"/>
</dbReference>
<dbReference type="AlphaFoldDB" id="A0A6M4YWD2"/>
<evidence type="ECO:0000313" key="2">
    <source>
        <dbReference type="Proteomes" id="UP000501427"/>
    </source>
</evidence>
<protein>
    <submittedName>
        <fullName evidence="1">DUF469 family protein</fullName>
    </submittedName>
</protein>